<dbReference type="EMBL" id="QDKL01000002">
    <property type="protein sequence ID" value="RZF21944.1"/>
    <property type="molecule type" value="Genomic_DNA"/>
</dbReference>
<keyword evidence="3" id="KW-1185">Reference proteome</keyword>
<reference evidence="3" key="1">
    <citation type="journal article" date="2019" name="Int. J. Syst. Evol. Microbiol.">
        <title>Halobacteriovorax valvorus sp. nov., a novel prokaryotic predator isolated from coastal seawater of China.</title>
        <authorList>
            <person name="Chen M.-X."/>
        </authorList>
    </citation>
    <scope>NUCLEOTIDE SEQUENCE [LARGE SCALE GENOMIC DNA]</scope>
    <source>
        <strain evidence="3">BL9</strain>
    </source>
</reference>
<dbReference type="RefSeq" id="WP_115361848.1">
    <property type="nucleotide sequence ID" value="NZ_QDKL01000002.1"/>
</dbReference>
<dbReference type="Gene3D" id="3.90.1720.10">
    <property type="entry name" value="endopeptidase domain like (from Nostoc punctiforme)"/>
    <property type="match status" value="1"/>
</dbReference>
<feature type="chain" id="PRO_5046327891" description="Lipoprotein" evidence="1">
    <location>
        <begin position="23"/>
        <end position="526"/>
    </location>
</feature>
<dbReference type="PROSITE" id="PS51257">
    <property type="entry name" value="PROKAR_LIPOPROTEIN"/>
    <property type="match status" value="1"/>
</dbReference>
<keyword evidence="1" id="KW-0732">Signal</keyword>
<comment type="caution">
    <text evidence="2">The sequence shown here is derived from an EMBL/GenBank/DDBJ whole genome shotgun (WGS) entry which is preliminary data.</text>
</comment>
<dbReference type="Proteomes" id="UP000443582">
    <property type="component" value="Unassembled WGS sequence"/>
</dbReference>
<evidence type="ECO:0008006" key="4">
    <source>
        <dbReference type="Google" id="ProtNLM"/>
    </source>
</evidence>
<name>A0ABY0IG85_9BACT</name>
<evidence type="ECO:0000313" key="2">
    <source>
        <dbReference type="EMBL" id="RZF21944.1"/>
    </source>
</evidence>
<dbReference type="Pfam" id="PF05708">
    <property type="entry name" value="Peptidase_C92"/>
    <property type="match status" value="1"/>
</dbReference>
<accession>A0ABY0IG85</accession>
<sequence length="526" mass="61780">MRINISKLLLYLSASSLLSSCASVDQIEMAYDNYRNSVSRYIASVKGQYHPSEFEINKDNLYKLQEEIELNLVWRKNFANAKKKEDQNSLKFISPYFNQNQKITANLNRFLKNINWVTDPTTRFEIRTDKISSIEQRKEIYFVGNRKLKRKERDVDFAIINPYDEIGQDTFKAIKVGLIANIAIYENHLLLKRKIAEAIKIESDPTLQKELELYHEKLEEKLKNSPSHMKLANLLSMYRDITIFEKAKTKSKLSYYIDPLIEETLVYSNVHKELHKKKRWNQETKVIHDIVAKMATTVDKRFAVYFKKSIKFENPTYGEVTKIGKNEKAHLLYQLKPMDIIFIHNENNFNNAVVEKFWDNVGIWIGSWDDIVKLGLSTHPLIKEHQEKIQTKELNFLVSTRQGVKLKNMSSILNQDDIAIVRKRRLSYEETVKGLTLAFSNLGKPYDYSMNPQDKEKVSFAQLVFDSFPQVNWDKSHMYKQEAVSPYKITQRTGEEKDFFTVLLYRNGKEVLEDLEENFRTISSQN</sequence>
<feature type="signal peptide" evidence="1">
    <location>
        <begin position="1"/>
        <end position="22"/>
    </location>
</feature>
<proteinExistence type="predicted"/>
<evidence type="ECO:0000313" key="3">
    <source>
        <dbReference type="Proteomes" id="UP000443582"/>
    </source>
</evidence>
<gene>
    <name evidence="2" type="ORF">DAY19_09655</name>
</gene>
<protein>
    <recommendedName>
        <fullName evidence="4">Lipoprotein</fullName>
    </recommendedName>
</protein>
<organism evidence="2 3">
    <name type="scientific">Halobacteriovorax vibrionivorans</name>
    <dbReference type="NCBI Taxonomy" id="2152716"/>
    <lineage>
        <taxon>Bacteria</taxon>
        <taxon>Pseudomonadati</taxon>
        <taxon>Bdellovibrionota</taxon>
        <taxon>Bacteriovoracia</taxon>
        <taxon>Bacteriovoracales</taxon>
        <taxon>Halobacteriovoraceae</taxon>
        <taxon>Halobacteriovorax</taxon>
    </lineage>
</organism>
<evidence type="ECO:0000256" key="1">
    <source>
        <dbReference type="SAM" id="SignalP"/>
    </source>
</evidence>
<dbReference type="InterPro" id="IPR024453">
    <property type="entry name" value="Peptidase_C92"/>
</dbReference>